<evidence type="ECO:0000313" key="1">
    <source>
        <dbReference type="EMBL" id="MER9283184.1"/>
    </source>
</evidence>
<name>A0ACC6SU12_9HYPH</name>
<sequence>MRTTPRSFYQLFVLPNLDDYLGAPDDARLGFNAALSAFQLADIFHAFYTREDPSIIAQWKKLAGLHRHLGSIEPCYLTVQSLATVYKHLYAIGGHYEVGTPGAVWGVSIPRAKIGLQSEWGDEARPLGDVMVKRLNGDTVSLTDALSRVVNEMWPNFLPEEQA</sequence>
<dbReference type="Proteomes" id="UP001480082">
    <property type="component" value="Unassembled WGS sequence"/>
</dbReference>
<gene>
    <name evidence="1" type="ORF">NKI81_04300</name>
</gene>
<proteinExistence type="predicted"/>
<accession>A0ACC6SU12</accession>
<protein>
    <submittedName>
        <fullName evidence="1">Uncharacterized protein</fullName>
    </submittedName>
</protein>
<reference evidence="1 2" key="1">
    <citation type="journal article" date="2024" name="Proc. Natl. Acad. Sci. U.S.A.">
        <title>The evolutionary genomics of adaptation to stress in wild rhizobium bacteria.</title>
        <authorList>
            <person name="Kehlet-Delgado H."/>
            <person name="Montoya A.P."/>
            <person name="Jensen K.T."/>
            <person name="Wendlandt C.E."/>
            <person name="Dexheimer C."/>
            <person name="Roberts M."/>
            <person name="Torres Martinez L."/>
            <person name="Friesen M.L."/>
            <person name="Griffitts J.S."/>
            <person name="Porter S.S."/>
        </authorList>
    </citation>
    <scope>NUCLEOTIDE SEQUENCE [LARGE SCALE GENOMIC DNA]</scope>
    <source>
        <strain evidence="1 2">M0468</strain>
    </source>
</reference>
<dbReference type="EMBL" id="JAMYRI010000002">
    <property type="protein sequence ID" value="MER9283184.1"/>
    <property type="molecule type" value="Genomic_DNA"/>
</dbReference>
<organism evidence="1 2">
    <name type="scientific">Mesorhizobium australicum</name>
    <dbReference type="NCBI Taxonomy" id="536018"/>
    <lineage>
        <taxon>Bacteria</taxon>
        <taxon>Pseudomonadati</taxon>
        <taxon>Pseudomonadota</taxon>
        <taxon>Alphaproteobacteria</taxon>
        <taxon>Hyphomicrobiales</taxon>
        <taxon>Phyllobacteriaceae</taxon>
        <taxon>Mesorhizobium</taxon>
    </lineage>
</organism>
<keyword evidence="2" id="KW-1185">Reference proteome</keyword>
<evidence type="ECO:0000313" key="2">
    <source>
        <dbReference type="Proteomes" id="UP001480082"/>
    </source>
</evidence>
<comment type="caution">
    <text evidence="1">The sequence shown here is derived from an EMBL/GenBank/DDBJ whole genome shotgun (WGS) entry which is preliminary data.</text>
</comment>